<dbReference type="EMBL" id="JADBJN010000003">
    <property type="protein sequence ID" value="KAG5670642.1"/>
    <property type="molecule type" value="Genomic_DNA"/>
</dbReference>
<proteinExistence type="predicted"/>
<sequence>MKIFAVFTVTIIFFIANQIETIPLKNSSSSTEINHNETTSNSNFKEENSTIVYEIYGEEIEKFPLINKTASKVENIFVIHIDTNDFATLNDVLKTKAKVKREALPEKKKREIIFRPLFVYRQEQEKRLKRARERAMQRAWWRQSNNYQ</sequence>
<feature type="chain" id="PRO_5039943985" evidence="1">
    <location>
        <begin position="22"/>
        <end position="148"/>
    </location>
</feature>
<reference evidence="2" key="1">
    <citation type="submission" date="2021-03" db="EMBL/GenBank/DDBJ databases">
        <title>Chromosome level genome of the anhydrobiotic midge Polypedilum vanderplanki.</title>
        <authorList>
            <person name="Yoshida Y."/>
            <person name="Kikawada T."/>
            <person name="Gusev O."/>
        </authorList>
    </citation>
    <scope>NUCLEOTIDE SEQUENCE</scope>
    <source>
        <strain evidence="2">NIAS01</strain>
        <tissue evidence="2">Whole body or cell culture</tissue>
    </source>
</reference>
<dbReference type="AlphaFoldDB" id="A0A9J6BLJ5"/>
<gene>
    <name evidence="2" type="ORF">PVAND_000890</name>
</gene>
<organism evidence="2 3">
    <name type="scientific">Polypedilum vanderplanki</name>
    <name type="common">Sleeping chironomid midge</name>
    <dbReference type="NCBI Taxonomy" id="319348"/>
    <lineage>
        <taxon>Eukaryota</taxon>
        <taxon>Metazoa</taxon>
        <taxon>Ecdysozoa</taxon>
        <taxon>Arthropoda</taxon>
        <taxon>Hexapoda</taxon>
        <taxon>Insecta</taxon>
        <taxon>Pterygota</taxon>
        <taxon>Neoptera</taxon>
        <taxon>Endopterygota</taxon>
        <taxon>Diptera</taxon>
        <taxon>Nematocera</taxon>
        <taxon>Chironomoidea</taxon>
        <taxon>Chironomidae</taxon>
        <taxon>Chironominae</taxon>
        <taxon>Polypedilum</taxon>
        <taxon>Polypedilum</taxon>
    </lineage>
</organism>
<dbReference type="Proteomes" id="UP001107558">
    <property type="component" value="Chromosome 3"/>
</dbReference>
<keyword evidence="1" id="KW-0732">Signal</keyword>
<accession>A0A9J6BLJ5</accession>
<protein>
    <submittedName>
        <fullName evidence="2">Uncharacterized protein</fullName>
    </submittedName>
</protein>
<evidence type="ECO:0000256" key="1">
    <source>
        <dbReference type="SAM" id="SignalP"/>
    </source>
</evidence>
<keyword evidence="3" id="KW-1185">Reference proteome</keyword>
<evidence type="ECO:0000313" key="2">
    <source>
        <dbReference type="EMBL" id="KAG5670642.1"/>
    </source>
</evidence>
<comment type="caution">
    <text evidence="2">The sequence shown here is derived from an EMBL/GenBank/DDBJ whole genome shotgun (WGS) entry which is preliminary data.</text>
</comment>
<name>A0A9J6BLJ5_POLVA</name>
<dbReference type="OrthoDB" id="7743177at2759"/>
<evidence type="ECO:0000313" key="3">
    <source>
        <dbReference type="Proteomes" id="UP001107558"/>
    </source>
</evidence>
<feature type="signal peptide" evidence="1">
    <location>
        <begin position="1"/>
        <end position="21"/>
    </location>
</feature>